<dbReference type="GeneID" id="83040905"/>
<reference evidence="1 2" key="1">
    <citation type="submission" date="2017-03" db="EMBL/GenBank/DDBJ databases">
        <title>Rapid Whole Genome Sequencing of Comamonas kerstersii Causing Continuous ambulatory Peritoneal Dialysis-Associated Peritonitis.</title>
        <authorList>
            <person name="Zheng B."/>
        </authorList>
    </citation>
    <scope>NUCLEOTIDE SEQUENCE [LARGE SCALE GENOMIC DNA]</scope>
    <source>
        <strain evidence="1 2">8943</strain>
    </source>
</reference>
<proteinExistence type="predicted"/>
<accession>A0A1V0BIB0</accession>
<dbReference type="AlphaFoldDB" id="A0A1V0BIB0"/>
<dbReference type="OrthoDB" id="4070623at2"/>
<organism evidence="1 2">
    <name type="scientific">Comamonas kerstersii</name>
    <dbReference type="NCBI Taxonomy" id="225992"/>
    <lineage>
        <taxon>Bacteria</taxon>
        <taxon>Pseudomonadati</taxon>
        <taxon>Pseudomonadota</taxon>
        <taxon>Betaproteobacteria</taxon>
        <taxon>Burkholderiales</taxon>
        <taxon>Comamonadaceae</taxon>
        <taxon>Comamonas</taxon>
    </lineage>
</organism>
<dbReference type="InterPro" id="IPR052726">
    <property type="entry name" value="Phage_Baseplate_Hub"/>
</dbReference>
<dbReference type="PANTHER" id="PTHR35862">
    <property type="entry name" value="FELS-2 PROPHAGE PROTEIN"/>
    <property type="match status" value="1"/>
</dbReference>
<dbReference type="KEGG" id="cke:B5M06_16490"/>
<name>A0A1V0BIB0_9BURK</name>
<protein>
    <submittedName>
        <fullName evidence="1">Late control protein</fullName>
    </submittedName>
</protein>
<gene>
    <name evidence="1" type="ORF">B5M06_16490</name>
</gene>
<sequence length="336" mass="37146">MAAKQHLAPDYRLVVGGQDISAKIQPRLMSLTLTEGRANSADQLDLELDDSDGQLAIPRKEAEIELQIGWRGQQLVDKGSFVVDEVEHSGAPDKITIRARSADMGGEIRNRKERTWRNTTLGAVIADLAKSSNLTHKVAAQLASIAVQHLLQTNESDMHFLTRLARQYDAVATVKKKHLLFMPITGSQNAKGEQLPQIHITRRDGDQHRWSSSERDAYDGVKAFWSDSVNGKRKSVVAGKKTGNVKTLKETYASEADALHAARAEMQRLERGAATFELTLAMGRPEIAAQTPITVQGFKPEIDGQGWLVKEVTHTLNEGNGWTTKAVMEVFSKYNL</sequence>
<dbReference type="SUPFAM" id="SSF69279">
    <property type="entry name" value="Phage tail proteins"/>
    <property type="match status" value="1"/>
</dbReference>
<evidence type="ECO:0000313" key="1">
    <source>
        <dbReference type="EMBL" id="AQZ99604.1"/>
    </source>
</evidence>
<dbReference type="RefSeq" id="WP_054067021.1">
    <property type="nucleotide sequence ID" value="NZ_CAUHBH010000034.1"/>
</dbReference>
<dbReference type="Pfam" id="PF05954">
    <property type="entry name" value="Phage_GPD"/>
    <property type="match status" value="1"/>
</dbReference>
<dbReference type="EMBL" id="CP020121">
    <property type="protein sequence ID" value="AQZ99604.1"/>
    <property type="molecule type" value="Genomic_DNA"/>
</dbReference>
<dbReference type="PANTHER" id="PTHR35862:SF3">
    <property type="entry name" value="FELS-2 PROPHAGE PROTEIN"/>
    <property type="match status" value="1"/>
</dbReference>
<evidence type="ECO:0000313" key="2">
    <source>
        <dbReference type="Proteomes" id="UP000242792"/>
    </source>
</evidence>
<dbReference type="Proteomes" id="UP000242792">
    <property type="component" value="Chromosome"/>
</dbReference>